<accession>G2GF44</accession>
<name>G2GF44_9ACTN</name>
<proteinExistence type="predicted"/>
<evidence type="ECO:0000256" key="1">
    <source>
        <dbReference type="SAM" id="MobiDB-lite"/>
    </source>
</evidence>
<organism evidence="2 3">
    <name type="scientific">Streptomyces zinciresistens K42</name>
    <dbReference type="NCBI Taxonomy" id="700597"/>
    <lineage>
        <taxon>Bacteria</taxon>
        <taxon>Bacillati</taxon>
        <taxon>Actinomycetota</taxon>
        <taxon>Actinomycetes</taxon>
        <taxon>Kitasatosporales</taxon>
        <taxon>Streptomycetaceae</taxon>
        <taxon>Streptomyces</taxon>
    </lineage>
</organism>
<dbReference type="Proteomes" id="UP000004217">
    <property type="component" value="Unassembled WGS sequence"/>
</dbReference>
<gene>
    <name evidence="2" type="ORF">SZN_20637</name>
</gene>
<keyword evidence="3" id="KW-1185">Reference proteome</keyword>
<reference evidence="2 3" key="1">
    <citation type="submission" date="2011-08" db="EMBL/GenBank/DDBJ databases">
        <authorList>
            <person name="Lin Y."/>
            <person name="Hao X."/>
            <person name="Johnstone L."/>
            <person name="Miller S.J."/>
            <person name="Wei G."/>
            <person name="Rensing C."/>
        </authorList>
    </citation>
    <scope>NUCLEOTIDE SEQUENCE [LARGE SCALE GENOMIC DNA]</scope>
    <source>
        <strain evidence="2 3">K42</strain>
    </source>
</reference>
<dbReference type="AlphaFoldDB" id="G2GF44"/>
<evidence type="ECO:0000313" key="2">
    <source>
        <dbReference type="EMBL" id="EGX57849.1"/>
    </source>
</evidence>
<evidence type="ECO:0000313" key="3">
    <source>
        <dbReference type="Proteomes" id="UP000004217"/>
    </source>
</evidence>
<protein>
    <submittedName>
        <fullName evidence="2">Uncharacterized protein</fullName>
    </submittedName>
</protein>
<comment type="caution">
    <text evidence="2">The sequence shown here is derived from an EMBL/GenBank/DDBJ whole genome shotgun (WGS) entry which is preliminary data.</text>
</comment>
<dbReference type="EMBL" id="AGBF01000075">
    <property type="protein sequence ID" value="EGX57849.1"/>
    <property type="molecule type" value="Genomic_DNA"/>
</dbReference>
<feature type="region of interest" description="Disordered" evidence="1">
    <location>
        <begin position="46"/>
        <end position="93"/>
    </location>
</feature>
<sequence length="93" mass="9529">MEPEGRGTVAEPVAERLPVTAANKIHRAALGCRGAQVRRPGVVAAPGGAGLSQARRGRDLAHAEGPLAPTRGPSAWDEGGKALDTRGDTAQEQ</sequence>
<feature type="compositionally biased region" description="Basic and acidic residues" evidence="1">
    <location>
        <begin position="78"/>
        <end position="93"/>
    </location>
</feature>